<feature type="transmembrane region" description="Helical" evidence="6">
    <location>
        <begin position="160"/>
        <end position="187"/>
    </location>
</feature>
<feature type="transmembrane region" description="Helical" evidence="6">
    <location>
        <begin position="100"/>
        <end position="121"/>
    </location>
</feature>
<keyword evidence="2" id="KW-1003">Cell membrane</keyword>
<keyword evidence="9" id="KW-1185">Reference proteome</keyword>
<dbReference type="RefSeq" id="WP_379576523.1">
    <property type="nucleotide sequence ID" value="NZ_JBHUFV010000050.1"/>
</dbReference>
<dbReference type="Gene3D" id="1.20.1250.20">
    <property type="entry name" value="MFS general substrate transporter like domains"/>
    <property type="match status" value="1"/>
</dbReference>
<organism evidence="8 9">
    <name type="scientific">Nonomuraea mangrovi</name>
    <dbReference type="NCBI Taxonomy" id="2316207"/>
    <lineage>
        <taxon>Bacteria</taxon>
        <taxon>Bacillati</taxon>
        <taxon>Actinomycetota</taxon>
        <taxon>Actinomycetes</taxon>
        <taxon>Streptosporangiales</taxon>
        <taxon>Streptosporangiaceae</taxon>
        <taxon>Nonomuraea</taxon>
    </lineage>
</organism>
<evidence type="ECO:0000256" key="1">
    <source>
        <dbReference type="ARBA" id="ARBA00004651"/>
    </source>
</evidence>
<evidence type="ECO:0000256" key="2">
    <source>
        <dbReference type="ARBA" id="ARBA00022475"/>
    </source>
</evidence>
<feature type="domain" description="Major facilitator superfamily (MFS) profile" evidence="7">
    <location>
        <begin position="169"/>
        <end position="406"/>
    </location>
</feature>
<evidence type="ECO:0000313" key="8">
    <source>
        <dbReference type="EMBL" id="MFD1936338.1"/>
    </source>
</evidence>
<dbReference type="Proteomes" id="UP001597368">
    <property type="component" value="Unassembled WGS sequence"/>
</dbReference>
<dbReference type="PANTHER" id="PTHR23513">
    <property type="entry name" value="INTEGRAL MEMBRANE EFFLUX PROTEIN-RELATED"/>
    <property type="match status" value="1"/>
</dbReference>
<feature type="transmembrane region" description="Helical" evidence="6">
    <location>
        <begin position="208"/>
        <end position="234"/>
    </location>
</feature>
<feature type="transmembrane region" description="Helical" evidence="6">
    <location>
        <begin position="354"/>
        <end position="374"/>
    </location>
</feature>
<evidence type="ECO:0000256" key="5">
    <source>
        <dbReference type="ARBA" id="ARBA00023136"/>
    </source>
</evidence>
<feature type="transmembrane region" description="Helical" evidence="6">
    <location>
        <begin position="287"/>
        <end position="305"/>
    </location>
</feature>
<keyword evidence="5 6" id="KW-0472">Membrane</keyword>
<evidence type="ECO:0000256" key="3">
    <source>
        <dbReference type="ARBA" id="ARBA00022692"/>
    </source>
</evidence>
<protein>
    <submittedName>
        <fullName evidence="8">MFS transporter</fullName>
    </submittedName>
</protein>
<reference evidence="9" key="1">
    <citation type="journal article" date="2019" name="Int. J. Syst. Evol. Microbiol.">
        <title>The Global Catalogue of Microorganisms (GCM) 10K type strain sequencing project: providing services to taxonomists for standard genome sequencing and annotation.</title>
        <authorList>
            <consortium name="The Broad Institute Genomics Platform"/>
            <consortium name="The Broad Institute Genome Sequencing Center for Infectious Disease"/>
            <person name="Wu L."/>
            <person name="Ma J."/>
        </authorList>
    </citation>
    <scope>NUCLEOTIDE SEQUENCE [LARGE SCALE GENOMIC DNA]</scope>
    <source>
        <strain evidence="9">ICMP 6774ER</strain>
    </source>
</reference>
<dbReference type="CDD" id="cd06173">
    <property type="entry name" value="MFS_MefA_like"/>
    <property type="match status" value="1"/>
</dbReference>
<evidence type="ECO:0000259" key="7">
    <source>
        <dbReference type="PROSITE" id="PS50850"/>
    </source>
</evidence>
<feature type="transmembrane region" description="Helical" evidence="6">
    <location>
        <begin position="254"/>
        <end position="275"/>
    </location>
</feature>
<name>A0ABW4T325_9ACTN</name>
<evidence type="ECO:0000256" key="4">
    <source>
        <dbReference type="ARBA" id="ARBA00022989"/>
    </source>
</evidence>
<gene>
    <name evidence="8" type="ORF">ACFSKW_33185</name>
</gene>
<evidence type="ECO:0000313" key="9">
    <source>
        <dbReference type="Proteomes" id="UP001597368"/>
    </source>
</evidence>
<comment type="subcellular location">
    <subcellularLocation>
        <location evidence="1">Cell membrane</location>
        <topology evidence="1">Multi-pass membrane protein</topology>
    </subcellularLocation>
</comment>
<comment type="caution">
    <text evidence="8">The sequence shown here is derived from an EMBL/GenBank/DDBJ whole genome shotgun (WGS) entry which is preliminary data.</text>
</comment>
<keyword evidence="4 6" id="KW-1133">Transmembrane helix</keyword>
<dbReference type="EMBL" id="JBHUFV010000050">
    <property type="protein sequence ID" value="MFD1936338.1"/>
    <property type="molecule type" value="Genomic_DNA"/>
</dbReference>
<evidence type="ECO:0000256" key="6">
    <source>
        <dbReference type="SAM" id="Phobius"/>
    </source>
</evidence>
<keyword evidence="3 6" id="KW-0812">Transmembrane</keyword>
<dbReference type="PANTHER" id="PTHR23513:SF6">
    <property type="entry name" value="MAJOR FACILITATOR SUPERFAMILY ASSOCIATED DOMAIN-CONTAINING PROTEIN"/>
    <property type="match status" value="1"/>
</dbReference>
<feature type="transmembrane region" description="Helical" evidence="6">
    <location>
        <begin position="311"/>
        <end position="333"/>
    </location>
</feature>
<sequence length="406" mass="42073">MDDVRRDFGLLWAGQSLSLFGDQFMKLALPLVAVTALGVSPAQAALLPFALFLPFLPLGLPAGAIVDRLPRRTVMLVCDGVQAVAFGAVWVLLAAGLLTFPLLLGLVLLSGCAVVFFQVAYSSYLPTLIHDRERLHTGNARLSLSESAANAVGPMVAGPLIHALGVVGAIAANVVSFLASVLSLTLIRHREPVRQAAARERGWLRRDIVEGLRFVAGHPLLEPIISCGTTYVLFLSMVETSLVLYCRDVLGLSPQWIGVVLGAAAAGFPIGNLASARLVRRFGAPRTLVGAAALSVAGLLSMPVLGAQVGAVGLVAGSIVHCVGEGAFGPTSLTVRHTAAPAELLGRVGSVHRFLIWGAMSLGALLAAAVTALAGLSAAVWIGAFGTALCLPALVRRGVRAAAFSR</sequence>
<dbReference type="InterPro" id="IPR011701">
    <property type="entry name" value="MFS"/>
</dbReference>
<dbReference type="PROSITE" id="PS50850">
    <property type="entry name" value="MFS"/>
    <property type="match status" value="1"/>
</dbReference>
<dbReference type="SUPFAM" id="SSF103473">
    <property type="entry name" value="MFS general substrate transporter"/>
    <property type="match status" value="1"/>
</dbReference>
<dbReference type="InterPro" id="IPR020846">
    <property type="entry name" value="MFS_dom"/>
</dbReference>
<feature type="transmembrane region" description="Helical" evidence="6">
    <location>
        <begin position="380"/>
        <end position="399"/>
    </location>
</feature>
<proteinExistence type="predicted"/>
<dbReference type="InterPro" id="IPR036259">
    <property type="entry name" value="MFS_trans_sf"/>
</dbReference>
<accession>A0ABW4T325</accession>
<dbReference type="Pfam" id="PF07690">
    <property type="entry name" value="MFS_1"/>
    <property type="match status" value="1"/>
</dbReference>